<evidence type="ECO:0000259" key="2">
    <source>
        <dbReference type="Pfam" id="PF03972"/>
    </source>
</evidence>
<dbReference type="InterPro" id="IPR005656">
    <property type="entry name" value="MmgE_PrpD"/>
</dbReference>
<feature type="domain" description="MmgE/PrpD N-terminal" evidence="2">
    <location>
        <begin position="8"/>
        <end position="238"/>
    </location>
</feature>
<organism evidence="4 5">
    <name type="scientific">Bacillus thermozeamaize</name>
    <dbReference type="NCBI Taxonomy" id="230954"/>
    <lineage>
        <taxon>Bacteria</taxon>
        <taxon>Bacillati</taxon>
        <taxon>Bacillota</taxon>
        <taxon>Bacilli</taxon>
        <taxon>Bacillales</taxon>
        <taxon>Bacillaceae</taxon>
        <taxon>Bacillus</taxon>
    </lineage>
</organism>
<name>A0A1Y3PST8_9BACI</name>
<evidence type="ECO:0008006" key="6">
    <source>
        <dbReference type="Google" id="ProtNLM"/>
    </source>
</evidence>
<dbReference type="Pfam" id="PF19305">
    <property type="entry name" value="MmgE_PrpD_C"/>
    <property type="match status" value="1"/>
</dbReference>
<dbReference type="InterPro" id="IPR036148">
    <property type="entry name" value="MmgE/PrpD_sf"/>
</dbReference>
<accession>A0A1Y3PST8</accession>
<dbReference type="InterPro" id="IPR045336">
    <property type="entry name" value="MmgE_PrpD_N"/>
</dbReference>
<proteinExistence type="inferred from homology"/>
<comment type="caution">
    <text evidence="4">The sequence shown here is derived from an EMBL/GenBank/DDBJ whole genome shotgun (WGS) entry which is preliminary data.</text>
</comment>
<evidence type="ECO:0000256" key="1">
    <source>
        <dbReference type="ARBA" id="ARBA00006174"/>
    </source>
</evidence>
<dbReference type="PANTHER" id="PTHR16943:SF8">
    <property type="entry name" value="2-METHYLCITRATE DEHYDRATASE"/>
    <property type="match status" value="1"/>
</dbReference>
<dbReference type="InterPro" id="IPR042183">
    <property type="entry name" value="MmgE/PrpD_sf_1"/>
</dbReference>
<dbReference type="Gene3D" id="3.30.1330.120">
    <property type="entry name" value="2-methylcitrate dehydratase PrpD"/>
    <property type="match status" value="1"/>
</dbReference>
<dbReference type="SUPFAM" id="SSF103378">
    <property type="entry name" value="2-methylcitrate dehydratase PrpD"/>
    <property type="match status" value="1"/>
</dbReference>
<evidence type="ECO:0000313" key="5">
    <source>
        <dbReference type="Proteomes" id="UP000196475"/>
    </source>
</evidence>
<dbReference type="GO" id="GO:0016829">
    <property type="term" value="F:lyase activity"/>
    <property type="evidence" value="ECO:0007669"/>
    <property type="project" value="InterPro"/>
</dbReference>
<dbReference type="InterPro" id="IPR045337">
    <property type="entry name" value="MmgE_PrpD_C"/>
</dbReference>
<comment type="similarity">
    <text evidence="1">Belongs to the PrpD family.</text>
</comment>
<dbReference type="Gene3D" id="1.10.4100.10">
    <property type="entry name" value="2-methylcitrate dehydratase PrpD"/>
    <property type="match status" value="1"/>
</dbReference>
<evidence type="ECO:0000259" key="3">
    <source>
        <dbReference type="Pfam" id="PF19305"/>
    </source>
</evidence>
<protein>
    <recommendedName>
        <fullName evidence="6">2-methylcitrate dehydratase</fullName>
    </recommendedName>
</protein>
<reference evidence="5" key="1">
    <citation type="submission" date="2016-06" db="EMBL/GenBank/DDBJ databases">
        <authorList>
            <person name="Nascimento L."/>
            <person name="Pereira R.V."/>
            <person name="Martins L.F."/>
            <person name="Quaggio R.B."/>
            <person name="Silva A.M."/>
            <person name="Setubal J.C."/>
        </authorList>
    </citation>
    <scope>NUCLEOTIDE SEQUENCE [LARGE SCALE GENOMIC DNA]</scope>
</reference>
<dbReference type="EMBL" id="LZRT01000019">
    <property type="protein sequence ID" value="OUM90390.1"/>
    <property type="molecule type" value="Genomic_DNA"/>
</dbReference>
<evidence type="ECO:0000313" key="4">
    <source>
        <dbReference type="EMBL" id="OUM90390.1"/>
    </source>
</evidence>
<gene>
    <name evidence="4" type="ORF">BAA01_16240</name>
</gene>
<dbReference type="PANTHER" id="PTHR16943">
    <property type="entry name" value="2-METHYLCITRATE DEHYDRATASE-RELATED"/>
    <property type="match status" value="1"/>
</dbReference>
<dbReference type="Proteomes" id="UP000196475">
    <property type="component" value="Unassembled WGS sequence"/>
</dbReference>
<feature type="domain" description="MmgE/PrpD C-terminal" evidence="3">
    <location>
        <begin position="259"/>
        <end position="432"/>
    </location>
</feature>
<sequence>MLTQKLIEHYFNYHWDDITGGAVEAAKRSLLDTLGVLIKGSRFASSLRLKEALCLEPGKTPAPLDFALFFGTASHAVELDDFHREGTVHPGVVVIPAVLAVVLDLDAQGVKINGRDILRAVILGYDLMIRIGMAAKGRLYDKGFHPTALCGPFGSALAASLLYGHRLEQALMAQGIAGGTAAGLMAYKANGAWTKRLNAGVAARTGVLAARLAGVGFTGPMTILEDRFGFFHAFSPQYERDVLENLHTLEIEKITFKPYASCRFTHGPIEALRHILDTHSINVNEVVQVEVTMHEMAYKATMQPEKRKYEPATAVDGQFSIPYCLAIMALYGDVGPDYFTDDYLFNSEVRTWAKKVKGAVSDVYNVLFPAQNACQVTVQTLTARYQHEVLNAKGDPENPLSNHDLEEKFKRLTRGILESEDQRQLIDTVKRIEEMDDFRNLLEIIEKLIYDKN</sequence>
<dbReference type="InterPro" id="IPR042188">
    <property type="entry name" value="MmgE/PrpD_sf_2"/>
</dbReference>
<dbReference type="AlphaFoldDB" id="A0A1Y3PST8"/>
<dbReference type="Pfam" id="PF03972">
    <property type="entry name" value="MmgE_PrpD_N"/>
    <property type="match status" value="1"/>
</dbReference>